<dbReference type="InterPro" id="IPR020904">
    <property type="entry name" value="Sc_DH/Rdtase_CS"/>
</dbReference>
<gene>
    <name evidence="15" type="ORF">OPV22_028619</name>
</gene>
<evidence type="ECO:0000256" key="4">
    <source>
        <dbReference type="ARBA" id="ARBA00022640"/>
    </source>
</evidence>
<evidence type="ECO:0000256" key="5">
    <source>
        <dbReference type="ARBA" id="ARBA00022817"/>
    </source>
</evidence>
<dbReference type="Pfam" id="PF00106">
    <property type="entry name" value="adh_short"/>
    <property type="match status" value="1"/>
</dbReference>
<evidence type="ECO:0000256" key="7">
    <source>
        <dbReference type="ARBA" id="ARBA00023002"/>
    </source>
</evidence>
<evidence type="ECO:0000256" key="10">
    <source>
        <dbReference type="ARBA" id="ARBA00023136"/>
    </source>
</evidence>
<keyword evidence="3" id="KW-0150">Chloroplast</keyword>
<dbReference type="FunFam" id="3.40.50.720:FF:000223">
    <property type="entry name" value="Chlorophyll(Ide) b reductase NOL, chloroplastic"/>
    <property type="match status" value="1"/>
</dbReference>
<keyword evidence="9" id="KW-0793">Thylakoid</keyword>
<dbReference type="Proteomes" id="UP001222027">
    <property type="component" value="Unassembled WGS sequence"/>
</dbReference>
<evidence type="ECO:0000313" key="15">
    <source>
        <dbReference type="EMBL" id="KAJ8466067.1"/>
    </source>
</evidence>
<dbReference type="GO" id="GO:0015996">
    <property type="term" value="P:chlorophyll catabolic process"/>
    <property type="evidence" value="ECO:0007669"/>
    <property type="project" value="UniProtKB-KW"/>
</dbReference>
<evidence type="ECO:0000256" key="12">
    <source>
        <dbReference type="ARBA" id="ARBA00052465"/>
    </source>
</evidence>
<dbReference type="AlphaFoldDB" id="A0AAV8P490"/>
<comment type="catalytic activity">
    <reaction evidence="11">
        <text>7(1)-hydroxychlorophyllide a + NAD(+) = chlorophyllide b + NADH + H(+)</text>
        <dbReference type="Rhea" id="RHEA:24768"/>
        <dbReference type="ChEBI" id="CHEBI:15378"/>
        <dbReference type="ChEBI" id="CHEBI:57540"/>
        <dbReference type="ChEBI" id="CHEBI:57945"/>
        <dbReference type="ChEBI" id="CHEBI:83356"/>
        <dbReference type="ChEBI" id="CHEBI:83357"/>
        <dbReference type="EC" id="1.1.1.294"/>
    </reaction>
</comment>
<evidence type="ECO:0000256" key="11">
    <source>
        <dbReference type="ARBA" id="ARBA00050138"/>
    </source>
</evidence>
<sequence>MASVSSLPAFAFAISDYRTHRCVLARSRSTPTSGISGPGSGLDSLGRAAASCRRLNPWHRRGDWSLRPVRAESSEVKKTEREPMVPPYNVLITGSTKGIGYALAREFLKAGDNVLICSRSVERVESAIQSLRKEFGEHRVWGTACDVRVAKDVKALVAFARETIGYIDIWINNAGSNAYSFKPLAETSDEDLMEVVTTNTLGLMICCREAINMMQNQPRGGHIFNIDGAGSDGRPTPRFAAYGATKRSVVHLTKSLQAELQMQEVKNVMVHNLSPGMVTTDLLMSGATTKQAKFFINILAEPPDVVAAYLVPSIRSIPSSQSMKPTYIRFLTGFKAYSQIFSRLAFGARRNRYLIED</sequence>
<evidence type="ECO:0000256" key="2">
    <source>
        <dbReference type="ARBA" id="ARBA00006484"/>
    </source>
</evidence>
<dbReference type="PANTHER" id="PTHR24314:SF15">
    <property type="entry name" value="CHLOROPHYLL(IDE) B REDUCTASE NOL, CHLOROPLASTIC"/>
    <property type="match status" value="1"/>
</dbReference>
<protein>
    <recommendedName>
        <fullName evidence="13">chlorophyll(ide) b reductase</fullName>
        <ecNumber evidence="13">1.1.1.294</ecNumber>
    </recommendedName>
</protein>
<evidence type="ECO:0000256" key="9">
    <source>
        <dbReference type="ARBA" id="ARBA00023078"/>
    </source>
</evidence>
<dbReference type="PRINTS" id="PR00081">
    <property type="entry name" value="GDHRDH"/>
</dbReference>
<keyword evidence="5" id="KW-0881">Chlorophyll catabolism</keyword>
<dbReference type="GO" id="GO:0010304">
    <property type="term" value="P:PSII associated light-harvesting complex II catabolic process"/>
    <property type="evidence" value="ECO:0007669"/>
    <property type="project" value="TreeGrafter"/>
</dbReference>
<comment type="similarity">
    <text evidence="2 14">Belongs to the short-chain dehydrogenases/reductases (SDR) family.</text>
</comment>
<keyword evidence="8" id="KW-0520">NAD</keyword>
<organism evidence="15 16">
    <name type="scientific">Ensete ventricosum</name>
    <name type="common">Abyssinian banana</name>
    <name type="synonym">Musa ensete</name>
    <dbReference type="NCBI Taxonomy" id="4639"/>
    <lineage>
        <taxon>Eukaryota</taxon>
        <taxon>Viridiplantae</taxon>
        <taxon>Streptophyta</taxon>
        <taxon>Embryophyta</taxon>
        <taxon>Tracheophyta</taxon>
        <taxon>Spermatophyta</taxon>
        <taxon>Magnoliopsida</taxon>
        <taxon>Liliopsida</taxon>
        <taxon>Zingiberales</taxon>
        <taxon>Musaceae</taxon>
        <taxon>Ensete</taxon>
    </lineage>
</organism>
<comment type="catalytic activity">
    <reaction evidence="12">
        <text>7(1)-hydroxychlorophyllide a + NADP(+) = chlorophyllide b + NADPH + H(+)</text>
        <dbReference type="Rhea" id="RHEA:24772"/>
        <dbReference type="ChEBI" id="CHEBI:15378"/>
        <dbReference type="ChEBI" id="CHEBI:57783"/>
        <dbReference type="ChEBI" id="CHEBI:58349"/>
        <dbReference type="ChEBI" id="CHEBI:83356"/>
        <dbReference type="ChEBI" id="CHEBI:83357"/>
        <dbReference type="EC" id="1.1.1.294"/>
    </reaction>
</comment>
<dbReference type="GO" id="GO:0009535">
    <property type="term" value="C:chloroplast thylakoid membrane"/>
    <property type="evidence" value="ECO:0007669"/>
    <property type="project" value="UniProtKB-SubCell"/>
</dbReference>
<accession>A0AAV8P490</accession>
<name>A0AAV8P490_ENSVE</name>
<evidence type="ECO:0000256" key="8">
    <source>
        <dbReference type="ARBA" id="ARBA00023027"/>
    </source>
</evidence>
<evidence type="ECO:0000256" key="6">
    <source>
        <dbReference type="ARBA" id="ARBA00022946"/>
    </source>
</evidence>
<evidence type="ECO:0000256" key="13">
    <source>
        <dbReference type="ARBA" id="ARBA00066856"/>
    </source>
</evidence>
<dbReference type="SUPFAM" id="SSF51735">
    <property type="entry name" value="NAD(P)-binding Rossmann-fold domains"/>
    <property type="match status" value="1"/>
</dbReference>
<dbReference type="InterPro" id="IPR036291">
    <property type="entry name" value="NAD(P)-bd_dom_sf"/>
</dbReference>
<dbReference type="EMBL" id="JAQQAF010000008">
    <property type="protein sequence ID" value="KAJ8466067.1"/>
    <property type="molecule type" value="Genomic_DNA"/>
</dbReference>
<keyword evidence="7" id="KW-0560">Oxidoreductase</keyword>
<keyword evidence="4" id="KW-0934">Plastid</keyword>
<dbReference type="Gene3D" id="3.40.50.720">
    <property type="entry name" value="NAD(P)-binding Rossmann-like Domain"/>
    <property type="match status" value="1"/>
</dbReference>
<proteinExistence type="inferred from homology"/>
<comment type="subcellular location">
    <subcellularLocation>
        <location evidence="1">Plastid</location>
        <location evidence="1">Chloroplast thylakoid membrane</location>
    </subcellularLocation>
</comment>
<evidence type="ECO:0000256" key="3">
    <source>
        <dbReference type="ARBA" id="ARBA00022528"/>
    </source>
</evidence>
<dbReference type="EC" id="1.1.1.294" evidence="13"/>
<dbReference type="CDD" id="cd05233">
    <property type="entry name" value="SDR_c"/>
    <property type="match status" value="1"/>
</dbReference>
<keyword evidence="6" id="KW-0809">Transit peptide</keyword>
<reference evidence="15 16" key="1">
    <citation type="submission" date="2022-12" db="EMBL/GenBank/DDBJ databases">
        <title>Chromosome-scale assembly of the Ensete ventricosum genome.</title>
        <authorList>
            <person name="Dussert Y."/>
            <person name="Stocks J."/>
            <person name="Wendawek A."/>
            <person name="Woldeyes F."/>
            <person name="Nichols R.A."/>
            <person name="Borrell J.S."/>
        </authorList>
    </citation>
    <scope>NUCLEOTIDE SEQUENCE [LARGE SCALE GENOMIC DNA]</scope>
    <source>
        <strain evidence="16">cv. Maze</strain>
        <tissue evidence="15">Seeds</tissue>
    </source>
</reference>
<dbReference type="InterPro" id="IPR052625">
    <property type="entry name" value="Chl_b_Red"/>
</dbReference>
<dbReference type="PANTHER" id="PTHR24314">
    <property type="entry name" value="NON-SPECIFIC LIPID TRANSFER PROTEIN-RELATED"/>
    <property type="match status" value="1"/>
</dbReference>
<keyword evidence="16" id="KW-1185">Reference proteome</keyword>
<dbReference type="InterPro" id="IPR002347">
    <property type="entry name" value="SDR_fam"/>
</dbReference>
<dbReference type="PROSITE" id="PS00061">
    <property type="entry name" value="ADH_SHORT"/>
    <property type="match status" value="1"/>
</dbReference>
<comment type="caution">
    <text evidence="15">The sequence shown here is derived from an EMBL/GenBank/DDBJ whole genome shotgun (WGS) entry which is preliminary data.</text>
</comment>
<evidence type="ECO:0000313" key="16">
    <source>
        <dbReference type="Proteomes" id="UP001222027"/>
    </source>
</evidence>
<evidence type="ECO:0000256" key="1">
    <source>
        <dbReference type="ARBA" id="ARBA00004334"/>
    </source>
</evidence>
<keyword evidence="10" id="KW-0472">Membrane</keyword>
<evidence type="ECO:0000256" key="14">
    <source>
        <dbReference type="RuleBase" id="RU000363"/>
    </source>
</evidence>
<dbReference type="PRINTS" id="PR00080">
    <property type="entry name" value="SDRFAMILY"/>
</dbReference>
<dbReference type="GO" id="GO:0034256">
    <property type="term" value="F:chlorophyll(ide) b reductase activity"/>
    <property type="evidence" value="ECO:0007669"/>
    <property type="project" value="UniProtKB-EC"/>
</dbReference>